<comment type="catalytic activity">
    <reaction evidence="6">
        <text>L-lysyl-[histone] + S-adenosyl-L-methionine = N(6)-methyl-L-lysyl-[histone] + S-adenosyl-L-homocysteine + H(+)</text>
        <dbReference type="Rhea" id="RHEA:10024"/>
        <dbReference type="Rhea" id="RHEA-COMP:9845"/>
        <dbReference type="Rhea" id="RHEA-COMP:9846"/>
        <dbReference type="ChEBI" id="CHEBI:15378"/>
        <dbReference type="ChEBI" id="CHEBI:29969"/>
        <dbReference type="ChEBI" id="CHEBI:57856"/>
        <dbReference type="ChEBI" id="CHEBI:59789"/>
        <dbReference type="ChEBI" id="CHEBI:61929"/>
    </reaction>
    <physiologicalReaction direction="left-to-right" evidence="6">
        <dbReference type="Rhea" id="RHEA:10025"/>
    </physiologicalReaction>
</comment>
<name>A0A9W8KX40_9FUNG</name>
<evidence type="ECO:0000256" key="2">
    <source>
        <dbReference type="ARBA" id="ARBA00022679"/>
    </source>
</evidence>
<proteinExistence type="predicted"/>
<evidence type="ECO:0000313" key="8">
    <source>
        <dbReference type="EMBL" id="KAJ2674213.1"/>
    </source>
</evidence>
<protein>
    <recommendedName>
        <fullName evidence="5">Histone-lysine N-methyltransferase SET5</fullName>
    </recommendedName>
    <alternativeName>
        <fullName evidence="4">SET domain-containing protein 5</fullName>
    </alternativeName>
</protein>
<dbReference type="GO" id="GO:0045814">
    <property type="term" value="P:negative regulation of gene expression, epigenetic"/>
    <property type="evidence" value="ECO:0007669"/>
    <property type="project" value="TreeGrafter"/>
</dbReference>
<evidence type="ECO:0000256" key="1">
    <source>
        <dbReference type="ARBA" id="ARBA00022603"/>
    </source>
</evidence>
<keyword evidence="2" id="KW-0808">Transferase</keyword>
<dbReference type="Pfam" id="PF00856">
    <property type="entry name" value="SET"/>
    <property type="match status" value="1"/>
</dbReference>
<keyword evidence="3" id="KW-0949">S-adenosyl-L-methionine</keyword>
<evidence type="ECO:0000313" key="9">
    <source>
        <dbReference type="Proteomes" id="UP001151518"/>
    </source>
</evidence>
<dbReference type="PANTHER" id="PTHR46402">
    <property type="entry name" value="SET AND MYND DOMAIN-CONTAINING PROTEIN 5"/>
    <property type="match status" value="1"/>
</dbReference>
<dbReference type="InterPro" id="IPR001214">
    <property type="entry name" value="SET_dom"/>
</dbReference>
<comment type="caution">
    <text evidence="8">The sequence shown here is derived from an EMBL/GenBank/DDBJ whole genome shotgun (WGS) entry which is preliminary data.</text>
</comment>
<keyword evidence="1" id="KW-0489">Methyltransferase</keyword>
<dbReference type="AlphaFoldDB" id="A0A9W8KX40"/>
<evidence type="ECO:0000256" key="4">
    <source>
        <dbReference type="ARBA" id="ARBA00042380"/>
    </source>
</evidence>
<dbReference type="PROSITE" id="PS50280">
    <property type="entry name" value="SET"/>
    <property type="match status" value="1"/>
</dbReference>
<dbReference type="Gene3D" id="1.10.220.160">
    <property type="match status" value="1"/>
</dbReference>
<accession>A0A9W8KX40</accession>
<dbReference type="Gene3D" id="2.170.270.10">
    <property type="entry name" value="SET domain"/>
    <property type="match status" value="1"/>
</dbReference>
<gene>
    <name evidence="8" type="ORF">GGI25_004430</name>
</gene>
<organism evidence="8 9">
    <name type="scientific">Coemansia spiralis</name>
    <dbReference type="NCBI Taxonomy" id="417178"/>
    <lineage>
        <taxon>Eukaryota</taxon>
        <taxon>Fungi</taxon>
        <taxon>Fungi incertae sedis</taxon>
        <taxon>Zoopagomycota</taxon>
        <taxon>Kickxellomycotina</taxon>
        <taxon>Kickxellomycetes</taxon>
        <taxon>Kickxellales</taxon>
        <taxon>Kickxellaceae</taxon>
        <taxon>Coemansia</taxon>
    </lineage>
</organism>
<feature type="domain" description="SET" evidence="7">
    <location>
        <begin position="87"/>
        <end position="368"/>
    </location>
</feature>
<dbReference type="Proteomes" id="UP001151518">
    <property type="component" value="Unassembled WGS sequence"/>
</dbReference>
<dbReference type="GO" id="GO:0042799">
    <property type="term" value="F:histone H4K20 methyltransferase activity"/>
    <property type="evidence" value="ECO:0007669"/>
    <property type="project" value="TreeGrafter"/>
</dbReference>
<dbReference type="GO" id="GO:0032259">
    <property type="term" value="P:methylation"/>
    <property type="evidence" value="ECO:0007669"/>
    <property type="project" value="UniProtKB-KW"/>
</dbReference>
<dbReference type="InterPro" id="IPR046341">
    <property type="entry name" value="SET_dom_sf"/>
</dbReference>
<dbReference type="SMART" id="SM00317">
    <property type="entry name" value="SET"/>
    <property type="match status" value="1"/>
</dbReference>
<dbReference type="EMBL" id="JANBTW010000059">
    <property type="protein sequence ID" value="KAJ2674213.1"/>
    <property type="molecule type" value="Genomic_DNA"/>
</dbReference>
<evidence type="ECO:0000256" key="5">
    <source>
        <dbReference type="ARBA" id="ARBA00044528"/>
    </source>
</evidence>
<dbReference type="CDD" id="cd20071">
    <property type="entry name" value="SET_SMYD"/>
    <property type="match status" value="1"/>
</dbReference>
<sequence>MVETRIVVPSETELQEAINEIKDSEPDFGIPRVCAALRTSHSTWQVSEKRVRKFMGSMGLIQTGGDQNIVPKSSVAPGDFVTTLAKGQVEVKHIDNTKGKGVFATCDFNQKVNVFEETPFAWYPRWDTVGMGYHRGSDQKCQLCAREIERRGRGPRPVKCNGCTGWFCSSICKKEAEAKFHQIECAKNNPMFVELADACYKWDWGAPMAAARAIERVLMEFEKSTEEGRLAWESLKAFTTVRADIMDMRRKGASWFLYEEDYRTKWKTTHALMRSSLFPPPVACGLTQFDKIPKKVRDEMFSYNEWLNLIGKYSLNDQNGGFYLLQSCFNHNCDPNCVVVHPNNGNYRAIIQTLRPIKAGEEMTITYVNPRGSVGERQQVLRDWYMFDCRCDRCVKESSQTNK</sequence>
<dbReference type="OrthoDB" id="438641at2759"/>
<dbReference type="PANTHER" id="PTHR46402:SF2">
    <property type="entry name" value="HISTONE-LYSINE N-TRIMETHYLTRANSFERASE SMYD5"/>
    <property type="match status" value="1"/>
</dbReference>
<dbReference type="Gene3D" id="6.10.140.2220">
    <property type="match status" value="1"/>
</dbReference>
<evidence type="ECO:0000256" key="3">
    <source>
        <dbReference type="ARBA" id="ARBA00022691"/>
    </source>
</evidence>
<dbReference type="SUPFAM" id="SSF82199">
    <property type="entry name" value="SET domain"/>
    <property type="match status" value="1"/>
</dbReference>
<evidence type="ECO:0000259" key="7">
    <source>
        <dbReference type="PROSITE" id="PS50280"/>
    </source>
</evidence>
<reference evidence="8" key="1">
    <citation type="submission" date="2022-07" db="EMBL/GenBank/DDBJ databases">
        <title>Phylogenomic reconstructions and comparative analyses of Kickxellomycotina fungi.</title>
        <authorList>
            <person name="Reynolds N.K."/>
            <person name="Stajich J.E."/>
            <person name="Barry K."/>
            <person name="Grigoriev I.V."/>
            <person name="Crous P."/>
            <person name="Smith M.E."/>
        </authorList>
    </citation>
    <scope>NUCLEOTIDE SEQUENCE</scope>
    <source>
        <strain evidence="8">NRRL 3115</strain>
    </source>
</reference>
<evidence type="ECO:0000256" key="6">
    <source>
        <dbReference type="ARBA" id="ARBA00048619"/>
    </source>
</evidence>